<reference evidence="2" key="1">
    <citation type="submission" date="2022-11" db="UniProtKB">
        <authorList>
            <consortium name="WormBaseParasite"/>
        </authorList>
    </citation>
    <scope>IDENTIFICATION</scope>
</reference>
<accession>A0AC34GVY0</accession>
<dbReference type="WBParaSite" id="ES5_v2.g8995.t1">
    <property type="protein sequence ID" value="ES5_v2.g8995.t1"/>
    <property type="gene ID" value="ES5_v2.g8995"/>
</dbReference>
<dbReference type="Proteomes" id="UP000887579">
    <property type="component" value="Unplaced"/>
</dbReference>
<organism evidence="1 2">
    <name type="scientific">Panagrolaimus sp. ES5</name>
    <dbReference type="NCBI Taxonomy" id="591445"/>
    <lineage>
        <taxon>Eukaryota</taxon>
        <taxon>Metazoa</taxon>
        <taxon>Ecdysozoa</taxon>
        <taxon>Nematoda</taxon>
        <taxon>Chromadorea</taxon>
        <taxon>Rhabditida</taxon>
        <taxon>Tylenchina</taxon>
        <taxon>Panagrolaimomorpha</taxon>
        <taxon>Panagrolaimoidea</taxon>
        <taxon>Panagrolaimidae</taxon>
        <taxon>Panagrolaimus</taxon>
    </lineage>
</organism>
<proteinExistence type="predicted"/>
<protein>
    <submittedName>
        <fullName evidence="2">Uncharacterized protein</fullName>
    </submittedName>
</protein>
<evidence type="ECO:0000313" key="2">
    <source>
        <dbReference type="WBParaSite" id="ES5_v2.g8995.t1"/>
    </source>
</evidence>
<sequence>MTTPTIATNPLYQHFAPNHQIEDEQQQKSVLLELVNDTKNIAQVFPLMNQSGSSSLKPEPHQPISRTLPPIRQQQQQQQQNIEEQQCLINNNSQNSPSHNISYSTYESDGKENLSAAVIRHPLSLNVAKYERNPAYNSRSGSFNVQYPVTPAGINSQPITPSSHSKAPVTPFLSVQPQAPYRAVSAELLAPHDDSDLRRKSFDNLSNAYRRPPGQQRRLLPSTEHLEKQKSEDVSFV</sequence>
<evidence type="ECO:0000313" key="1">
    <source>
        <dbReference type="Proteomes" id="UP000887579"/>
    </source>
</evidence>
<name>A0AC34GVY0_9BILA</name>